<dbReference type="AlphaFoldDB" id="A0A2H3EIV1"/>
<dbReference type="OrthoDB" id="3354157at2759"/>
<accession>A0A2H3EIV1</accession>
<dbReference type="Proteomes" id="UP000217790">
    <property type="component" value="Unassembled WGS sequence"/>
</dbReference>
<keyword evidence="1" id="KW-1133">Transmembrane helix</keyword>
<dbReference type="InParanoid" id="A0A2H3EIV1"/>
<reference evidence="3" key="1">
    <citation type="journal article" date="2017" name="Nat. Ecol. Evol.">
        <title>Genome expansion and lineage-specific genetic innovations in the forest pathogenic fungi Armillaria.</title>
        <authorList>
            <person name="Sipos G."/>
            <person name="Prasanna A.N."/>
            <person name="Walter M.C."/>
            <person name="O'Connor E."/>
            <person name="Balint B."/>
            <person name="Krizsan K."/>
            <person name="Kiss B."/>
            <person name="Hess J."/>
            <person name="Varga T."/>
            <person name="Slot J."/>
            <person name="Riley R."/>
            <person name="Boka B."/>
            <person name="Rigling D."/>
            <person name="Barry K."/>
            <person name="Lee J."/>
            <person name="Mihaltcheva S."/>
            <person name="LaButti K."/>
            <person name="Lipzen A."/>
            <person name="Waldron R."/>
            <person name="Moloney N.M."/>
            <person name="Sperisen C."/>
            <person name="Kredics L."/>
            <person name="Vagvoelgyi C."/>
            <person name="Patrignani A."/>
            <person name="Fitzpatrick D."/>
            <person name="Nagy I."/>
            <person name="Doyle S."/>
            <person name="Anderson J.B."/>
            <person name="Grigoriev I.V."/>
            <person name="Gueldener U."/>
            <person name="Muensterkoetter M."/>
            <person name="Nagy L.G."/>
        </authorList>
    </citation>
    <scope>NUCLEOTIDE SEQUENCE [LARGE SCALE GENOMIC DNA]</scope>
    <source>
        <strain evidence="3">Ar21-2</strain>
    </source>
</reference>
<evidence type="ECO:0000256" key="1">
    <source>
        <dbReference type="SAM" id="Phobius"/>
    </source>
</evidence>
<proteinExistence type="predicted"/>
<organism evidence="2 3">
    <name type="scientific">Armillaria gallica</name>
    <name type="common">Bulbous honey fungus</name>
    <name type="synonym">Armillaria bulbosa</name>
    <dbReference type="NCBI Taxonomy" id="47427"/>
    <lineage>
        <taxon>Eukaryota</taxon>
        <taxon>Fungi</taxon>
        <taxon>Dikarya</taxon>
        <taxon>Basidiomycota</taxon>
        <taxon>Agaricomycotina</taxon>
        <taxon>Agaricomycetes</taxon>
        <taxon>Agaricomycetidae</taxon>
        <taxon>Agaricales</taxon>
        <taxon>Marasmiineae</taxon>
        <taxon>Physalacriaceae</taxon>
        <taxon>Armillaria</taxon>
    </lineage>
</organism>
<dbReference type="EMBL" id="KZ293647">
    <property type="protein sequence ID" value="PBL00074.1"/>
    <property type="molecule type" value="Genomic_DNA"/>
</dbReference>
<gene>
    <name evidence="2" type="ORF">ARMGADRAFT_1026148</name>
</gene>
<feature type="transmembrane region" description="Helical" evidence="1">
    <location>
        <begin position="88"/>
        <end position="110"/>
    </location>
</feature>
<name>A0A2H3EIV1_ARMGA</name>
<protein>
    <submittedName>
        <fullName evidence="2">Uncharacterized protein</fullName>
    </submittedName>
</protein>
<keyword evidence="1" id="KW-0472">Membrane</keyword>
<sequence>MGDYVPLVLQLGVDSHYSFYAEKTLLLWEYLITFYDEIKYLFFVNRYLNIALRIWDVIVIGYKIYQVIVMESILILRVWAIVGRKPNVLVSFSILLFLNVAATLGIYFAMPTTSLTFCYRVLCCIPILAFVNNEKNNEIGLSFMSITITRMLLRLRKRAKADLNMPRSQDMELESFRAANSFEGVSIASDA</sequence>
<feature type="transmembrane region" description="Helical" evidence="1">
    <location>
        <begin position="64"/>
        <end position="82"/>
    </location>
</feature>
<evidence type="ECO:0000313" key="2">
    <source>
        <dbReference type="EMBL" id="PBL00074.1"/>
    </source>
</evidence>
<keyword evidence="3" id="KW-1185">Reference proteome</keyword>
<evidence type="ECO:0000313" key="3">
    <source>
        <dbReference type="Proteomes" id="UP000217790"/>
    </source>
</evidence>
<keyword evidence="1" id="KW-0812">Transmembrane</keyword>